<accession>A0AAJ5WUX2</accession>
<gene>
    <name evidence="1" type="ORF">P0Y53_20500</name>
</gene>
<evidence type="ECO:0000313" key="2">
    <source>
        <dbReference type="Proteomes" id="UP001220610"/>
    </source>
</evidence>
<proteinExistence type="predicted"/>
<dbReference type="PROSITE" id="PS51257">
    <property type="entry name" value="PROKAR_LIPOPROTEIN"/>
    <property type="match status" value="1"/>
</dbReference>
<dbReference type="EMBL" id="CP119311">
    <property type="protein sequence ID" value="WEK34875.1"/>
    <property type="molecule type" value="Genomic_DNA"/>
</dbReference>
<sequence>MKQLQWILLLATAQWLLLACDDKKDTGVYIAPGIEFSPATAYQEAAPGGILSFKFRIRSTETVNRFALRVQLPGTTEFVTLPAYPDLEGAAAQDFTRFQQFQYAVPASADTIDTQLRFRFTAVTGSTTYDKDYTVRVVSAGRQLLRLYNPEYTTYFNFDAVDLVAGAGLAKEDERGTQSLLADTAVLKVNVTGDRLGILTGWKAAAGTTFKQATATQFNDLVEKYPAIYAGINAANELTRVTTLLSKTTAGVGLLSTANPYYIAKVVRTDSTYYFGLTVKKFPAVTLTTVGATTTVDSLNEYLQLEIKR</sequence>
<name>A0AAJ5WUX2_9BACT</name>
<dbReference type="AlphaFoldDB" id="A0AAJ5WUX2"/>
<evidence type="ECO:0000313" key="1">
    <source>
        <dbReference type="EMBL" id="WEK34875.1"/>
    </source>
</evidence>
<reference evidence="1" key="1">
    <citation type="submission" date="2023-03" db="EMBL/GenBank/DDBJ databases">
        <title>Andean soil-derived lignocellulolytic bacterial consortium as a source of novel taxa and putative plastic-active enzymes.</title>
        <authorList>
            <person name="Diaz-Garcia L."/>
            <person name="Chuvochina M."/>
            <person name="Feuerriegel G."/>
            <person name="Bunk B."/>
            <person name="Sproer C."/>
            <person name="Streit W.R."/>
            <person name="Rodriguez L.M."/>
            <person name="Overmann J."/>
            <person name="Jimenez D.J."/>
        </authorList>
    </citation>
    <scope>NUCLEOTIDE SEQUENCE</scope>
    <source>
        <strain evidence="1">MAG 7</strain>
    </source>
</reference>
<protein>
    <submittedName>
        <fullName evidence="1">Uncharacterized protein</fullName>
    </submittedName>
</protein>
<dbReference type="Proteomes" id="UP001220610">
    <property type="component" value="Chromosome"/>
</dbReference>
<organism evidence="1 2">
    <name type="scientific">Candidatus Pseudobacter hemicellulosilyticus</name>
    <dbReference type="NCBI Taxonomy" id="3121375"/>
    <lineage>
        <taxon>Bacteria</taxon>
        <taxon>Pseudomonadati</taxon>
        <taxon>Bacteroidota</taxon>
        <taxon>Chitinophagia</taxon>
        <taxon>Chitinophagales</taxon>
        <taxon>Chitinophagaceae</taxon>
        <taxon>Pseudobacter</taxon>
    </lineage>
</organism>